<feature type="domain" description="Acyl-CoA dehydrogenase/oxidase N-terminal" evidence="8">
    <location>
        <begin position="11"/>
        <end position="121"/>
    </location>
</feature>
<keyword evidence="5" id="KW-0560">Oxidoreductase</keyword>
<dbReference type="Gene3D" id="1.10.540.10">
    <property type="entry name" value="Acyl-CoA dehydrogenase/oxidase, N-terminal domain"/>
    <property type="match status" value="1"/>
</dbReference>
<dbReference type="GO" id="GO:0050660">
    <property type="term" value="F:flavin adenine dinucleotide binding"/>
    <property type="evidence" value="ECO:0007669"/>
    <property type="project" value="InterPro"/>
</dbReference>
<sequence length="550" mass="57957">MSATVGLDRDTLDMMLESLQEFVAAALPDERLLELDHDDVCPEETVRAMCGEDLGVQLVFVPEEYGGLGGGAFDSYRVCERLARIDIGLATAVFATFLGSDPILIGATDEQRKEWLGRIAEEGILFAYGATEPEAGSDLGAMKTTATPVTTDGRVTAYSITGRKQWISNGSIADAYTVLALAPAGPSWFVVEKGTAGFSAAPPEDKHGIRLSNTAALFLDDVVVPADHLIGGEEGRGLTQAQQVFGYTRVMVGAFGLGGGWSALDRAIDYSLNRIQGGAPLASKQGYTHKLIVPHAVRLEAARAFLEETASRIDAGEGAGGALNTEGAIAKYLATEAGNAAAEAAIQAHGGYGYTRDYMVEKIKRDVRITMIYEGTSEILEMTIARDRWQQHLKTSGAYYRDMARGPAGVGDDVGGPTAALALECLAAVFEACRVGHLTRNQHVLLRLGELTAYAECAGALARRAAAAAAGALPEKADTRFTAAALAAVSRVFAREAALKVAEEGLRWVSGADAGADLGATLPLERVRAAQAGLLADMNQVADALYGREA</sequence>
<dbReference type="RefSeq" id="WP_085180918.1">
    <property type="nucleotide sequence ID" value="NZ_JACKSV010000051.1"/>
</dbReference>
<comment type="similarity">
    <text evidence="2 5">Belongs to the acyl-CoA dehydrogenase family.</text>
</comment>
<feature type="domain" description="Acyl-CoA dehydrogenase/oxidase C-terminal" evidence="6">
    <location>
        <begin position="235"/>
        <end position="386"/>
    </location>
</feature>
<keyword evidence="4 5" id="KW-0274">FAD</keyword>
<dbReference type="SUPFAM" id="SSF47203">
    <property type="entry name" value="Acyl-CoA dehydrogenase C-terminal domain-like"/>
    <property type="match status" value="1"/>
</dbReference>
<dbReference type="GO" id="GO:0003995">
    <property type="term" value="F:acyl-CoA dehydrogenase activity"/>
    <property type="evidence" value="ECO:0007669"/>
    <property type="project" value="InterPro"/>
</dbReference>
<dbReference type="Proteomes" id="UP000193990">
    <property type="component" value="Unassembled WGS sequence"/>
</dbReference>
<evidence type="ECO:0000313" key="10">
    <source>
        <dbReference type="Proteomes" id="UP000193990"/>
    </source>
</evidence>
<dbReference type="InterPro" id="IPR009075">
    <property type="entry name" value="AcylCo_DH/oxidase_C"/>
</dbReference>
<dbReference type="AlphaFoldDB" id="A0A1X1R583"/>
<keyword evidence="3 5" id="KW-0285">Flavoprotein</keyword>
<evidence type="ECO:0000256" key="5">
    <source>
        <dbReference type="RuleBase" id="RU362125"/>
    </source>
</evidence>
<proteinExistence type="inferred from homology"/>
<dbReference type="InterPro" id="IPR036250">
    <property type="entry name" value="AcylCo_DH-like_C"/>
</dbReference>
<dbReference type="PANTHER" id="PTHR43884:SF12">
    <property type="entry name" value="ISOVALERYL-COA DEHYDROGENASE, MITOCHONDRIAL-RELATED"/>
    <property type="match status" value="1"/>
</dbReference>
<dbReference type="Gene3D" id="2.40.110.10">
    <property type="entry name" value="Butyryl-CoA Dehydrogenase, subunit A, domain 2"/>
    <property type="match status" value="1"/>
</dbReference>
<evidence type="ECO:0000256" key="3">
    <source>
        <dbReference type="ARBA" id="ARBA00022630"/>
    </source>
</evidence>
<dbReference type="EMBL" id="LQOK01000027">
    <property type="protein sequence ID" value="ORU99438.1"/>
    <property type="molecule type" value="Genomic_DNA"/>
</dbReference>
<evidence type="ECO:0000256" key="2">
    <source>
        <dbReference type="ARBA" id="ARBA00009347"/>
    </source>
</evidence>
<dbReference type="InterPro" id="IPR006089">
    <property type="entry name" value="Acyl-CoA_DH_CS"/>
</dbReference>
<dbReference type="PANTHER" id="PTHR43884">
    <property type="entry name" value="ACYL-COA DEHYDROGENASE"/>
    <property type="match status" value="1"/>
</dbReference>
<evidence type="ECO:0000259" key="8">
    <source>
        <dbReference type="Pfam" id="PF02771"/>
    </source>
</evidence>
<comment type="cofactor">
    <cofactor evidence="1 5">
        <name>FAD</name>
        <dbReference type="ChEBI" id="CHEBI:57692"/>
    </cofactor>
</comment>
<dbReference type="InterPro" id="IPR009100">
    <property type="entry name" value="AcylCoA_DH/oxidase_NM_dom_sf"/>
</dbReference>
<evidence type="ECO:0000256" key="4">
    <source>
        <dbReference type="ARBA" id="ARBA00022827"/>
    </source>
</evidence>
<feature type="domain" description="Acyl-CoA oxidase/dehydrogenase middle" evidence="7">
    <location>
        <begin position="127"/>
        <end position="222"/>
    </location>
</feature>
<dbReference type="InterPro" id="IPR006091">
    <property type="entry name" value="Acyl-CoA_Oxase/DH_mid-dom"/>
</dbReference>
<evidence type="ECO:0000259" key="6">
    <source>
        <dbReference type="Pfam" id="PF00441"/>
    </source>
</evidence>
<dbReference type="InterPro" id="IPR046373">
    <property type="entry name" value="Acyl-CoA_Oxase/DH_mid-dom_sf"/>
</dbReference>
<dbReference type="Pfam" id="PF02770">
    <property type="entry name" value="Acyl-CoA_dh_M"/>
    <property type="match status" value="1"/>
</dbReference>
<dbReference type="Pfam" id="PF02771">
    <property type="entry name" value="Acyl-CoA_dh_N"/>
    <property type="match status" value="1"/>
</dbReference>
<accession>A0A1X1R583</accession>
<name>A0A1X1R583_MYCBE</name>
<protein>
    <submittedName>
        <fullName evidence="9">Acyl-CoA dehydrogenase</fullName>
    </submittedName>
</protein>
<reference evidence="9 10" key="1">
    <citation type="submission" date="2016-01" db="EMBL/GenBank/DDBJ databases">
        <title>The new phylogeny of the genus Mycobacterium.</title>
        <authorList>
            <person name="Tarcisio F."/>
            <person name="Conor M."/>
            <person name="Antonella G."/>
            <person name="Elisabetta G."/>
            <person name="Giulia F.S."/>
            <person name="Sara T."/>
            <person name="Anna F."/>
            <person name="Clotilde B."/>
            <person name="Roberto B."/>
            <person name="Veronica D.S."/>
            <person name="Fabio R."/>
            <person name="Monica P."/>
            <person name="Olivier J."/>
            <person name="Enrico T."/>
            <person name="Nicola S."/>
        </authorList>
    </citation>
    <scope>NUCLEOTIDE SEQUENCE [LARGE SCALE GENOMIC DNA]</scope>
    <source>
        <strain evidence="9 10">DSM 44277</strain>
    </source>
</reference>
<dbReference type="Gene3D" id="1.20.140.10">
    <property type="entry name" value="Butyryl-CoA Dehydrogenase, subunit A, domain 3"/>
    <property type="match status" value="1"/>
</dbReference>
<dbReference type="PROSITE" id="PS00073">
    <property type="entry name" value="ACYL_COA_DH_2"/>
    <property type="match status" value="1"/>
</dbReference>
<dbReference type="SUPFAM" id="SSF56645">
    <property type="entry name" value="Acyl-CoA dehydrogenase NM domain-like"/>
    <property type="match status" value="1"/>
</dbReference>
<dbReference type="Pfam" id="PF00441">
    <property type="entry name" value="Acyl-CoA_dh_1"/>
    <property type="match status" value="1"/>
</dbReference>
<keyword evidence="10" id="KW-1185">Reference proteome</keyword>
<gene>
    <name evidence="9" type="ORF">AWB93_11255</name>
</gene>
<organism evidence="9 10">
    <name type="scientific">Mycobacterium bohemicum</name>
    <dbReference type="NCBI Taxonomy" id="56425"/>
    <lineage>
        <taxon>Bacteria</taxon>
        <taxon>Bacillati</taxon>
        <taxon>Actinomycetota</taxon>
        <taxon>Actinomycetes</taxon>
        <taxon>Mycobacteriales</taxon>
        <taxon>Mycobacteriaceae</taxon>
        <taxon>Mycobacterium</taxon>
    </lineage>
</organism>
<dbReference type="InterPro" id="IPR013786">
    <property type="entry name" value="AcylCoA_DH/ox_N"/>
</dbReference>
<evidence type="ECO:0000313" key="9">
    <source>
        <dbReference type="EMBL" id="ORU99438.1"/>
    </source>
</evidence>
<evidence type="ECO:0000259" key="7">
    <source>
        <dbReference type="Pfam" id="PF02770"/>
    </source>
</evidence>
<dbReference type="InterPro" id="IPR037069">
    <property type="entry name" value="AcylCoA_DH/ox_N_sf"/>
</dbReference>
<comment type="caution">
    <text evidence="9">The sequence shown here is derived from an EMBL/GenBank/DDBJ whole genome shotgun (WGS) entry which is preliminary data.</text>
</comment>
<evidence type="ECO:0000256" key="1">
    <source>
        <dbReference type="ARBA" id="ARBA00001974"/>
    </source>
</evidence>
<dbReference type="STRING" id="56425.AWB93_11255"/>